<dbReference type="STRING" id="32024.GCA_000788295_00474"/>
<keyword evidence="1" id="KW-0067">ATP-binding</keyword>
<dbReference type="PANTHER" id="PTHR15004">
    <property type="entry name" value="GLUTAMYL-TRNA(GLN) AMIDOTRANSFERASE SUBUNIT C, MITOCHONDRIAL"/>
    <property type="match status" value="1"/>
</dbReference>
<keyword evidence="1 2" id="KW-0436">Ligase</keyword>
<evidence type="ECO:0000313" key="3">
    <source>
        <dbReference type="Proteomes" id="UP000254920"/>
    </source>
</evidence>
<keyword evidence="3" id="KW-1185">Reference proteome</keyword>
<evidence type="ECO:0000313" key="2">
    <source>
        <dbReference type="EMBL" id="SUX11572.1"/>
    </source>
</evidence>
<dbReference type="NCBIfam" id="TIGR00135">
    <property type="entry name" value="gatC"/>
    <property type="match status" value="1"/>
</dbReference>
<comment type="function">
    <text evidence="1">Allows the formation of correctly charged Asn-tRNA(Asn) or Gln-tRNA(Gln) through the transamidation of misacylated Asp-tRNA(Asn) or Glu-tRNA(Gln) in organisms which lack either or both of asparaginyl-tRNA or glutaminyl-tRNA synthetases. The reaction takes place in the presence of glutamine and ATP through an activated phospho-Asp-tRNA(Asn) or phospho-Glu-tRNA(Gln).</text>
</comment>
<proteinExistence type="inferred from homology"/>
<dbReference type="InterPro" id="IPR003837">
    <property type="entry name" value="GatC"/>
</dbReference>
<keyword evidence="1" id="KW-0547">Nucleotide-binding</keyword>
<dbReference type="OrthoDB" id="9813938at2"/>
<comment type="catalytic activity">
    <reaction evidence="1">
        <text>L-glutamyl-tRNA(Gln) + L-glutamine + ATP + H2O = L-glutaminyl-tRNA(Gln) + L-glutamate + ADP + phosphate + H(+)</text>
        <dbReference type="Rhea" id="RHEA:17521"/>
        <dbReference type="Rhea" id="RHEA-COMP:9681"/>
        <dbReference type="Rhea" id="RHEA-COMP:9684"/>
        <dbReference type="ChEBI" id="CHEBI:15377"/>
        <dbReference type="ChEBI" id="CHEBI:15378"/>
        <dbReference type="ChEBI" id="CHEBI:29985"/>
        <dbReference type="ChEBI" id="CHEBI:30616"/>
        <dbReference type="ChEBI" id="CHEBI:43474"/>
        <dbReference type="ChEBI" id="CHEBI:58359"/>
        <dbReference type="ChEBI" id="CHEBI:78520"/>
        <dbReference type="ChEBI" id="CHEBI:78521"/>
        <dbReference type="ChEBI" id="CHEBI:456216"/>
    </reaction>
</comment>
<comment type="similarity">
    <text evidence="1">Belongs to the GatC family.</text>
</comment>
<dbReference type="GO" id="GO:0005524">
    <property type="term" value="F:ATP binding"/>
    <property type="evidence" value="ECO:0007669"/>
    <property type="project" value="UniProtKB-KW"/>
</dbReference>
<dbReference type="PANTHER" id="PTHR15004:SF0">
    <property type="entry name" value="GLUTAMYL-TRNA(GLN) AMIDOTRANSFERASE SUBUNIT C, MITOCHONDRIAL"/>
    <property type="match status" value="1"/>
</dbReference>
<evidence type="ECO:0000256" key="1">
    <source>
        <dbReference type="HAMAP-Rule" id="MF_00122"/>
    </source>
</evidence>
<dbReference type="GO" id="GO:0070681">
    <property type="term" value="P:glutaminyl-tRNAGln biosynthesis via transamidation"/>
    <property type="evidence" value="ECO:0007669"/>
    <property type="project" value="TreeGrafter"/>
</dbReference>
<organism evidence="2 3">
    <name type="scientific">Campylobacter sputorum subsp. sputorum</name>
    <dbReference type="NCBI Taxonomy" id="32024"/>
    <lineage>
        <taxon>Bacteria</taxon>
        <taxon>Pseudomonadati</taxon>
        <taxon>Campylobacterota</taxon>
        <taxon>Epsilonproteobacteria</taxon>
        <taxon>Campylobacterales</taxon>
        <taxon>Campylobacteraceae</taxon>
        <taxon>Campylobacter</taxon>
    </lineage>
</organism>
<dbReference type="Pfam" id="PF02686">
    <property type="entry name" value="GatC"/>
    <property type="match status" value="1"/>
</dbReference>
<dbReference type="EMBL" id="UFVD01000001">
    <property type="protein sequence ID" value="SUX11572.1"/>
    <property type="molecule type" value="Genomic_DNA"/>
</dbReference>
<dbReference type="HAMAP" id="MF_00122">
    <property type="entry name" value="GatC"/>
    <property type="match status" value="1"/>
</dbReference>
<sequence>MTINDSLFTKIEKLSSLKISDDKRQEISKQLTEIVSFVENLNELDLDSVEQTVNNINNGLILRNDEPKNDQDTIEIILKNNPNSDGNFFVVPKIIE</sequence>
<dbReference type="GO" id="GO:0050566">
    <property type="term" value="F:asparaginyl-tRNA synthase (glutamine-hydrolyzing) activity"/>
    <property type="evidence" value="ECO:0007669"/>
    <property type="project" value="RHEA"/>
</dbReference>
<dbReference type="AlphaFoldDB" id="A0A381DLI9"/>
<accession>A0A381DLI9</accession>
<dbReference type="GO" id="GO:0006412">
    <property type="term" value="P:translation"/>
    <property type="evidence" value="ECO:0007669"/>
    <property type="project" value="UniProtKB-UniRule"/>
</dbReference>
<reference evidence="2 3" key="1">
    <citation type="submission" date="2018-06" db="EMBL/GenBank/DDBJ databases">
        <authorList>
            <consortium name="Pathogen Informatics"/>
            <person name="Doyle S."/>
        </authorList>
    </citation>
    <scope>NUCLEOTIDE SEQUENCE [LARGE SCALE GENOMIC DNA]</scope>
    <source>
        <strain evidence="2 3">NCTC12475</strain>
    </source>
</reference>
<dbReference type="SUPFAM" id="SSF141000">
    <property type="entry name" value="Glu-tRNAGln amidotransferase C subunit"/>
    <property type="match status" value="1"/>
</dbReference>
<dbReference type="GO" id="GO:0050567">
    <property type="term" value="F:glutaminyl-tRNA synthase (glutamine-hydrolyzing) activity"/>
    <property type="evidence" value="ECO:0007669"/>
    <property type="project" value="UniProtKB-UniRule"/>
</dbReference>
<dbReference type="Proteomes" id="UP000254920">
    <property type="component" value="Unassembled WGS sequence"/>
</dbReference>
<name>A0A381DLI9_9BACT</name>
<comment type="subunit">
    <text evidence="1">Heterotrimer of A, B and C subunits.</text>
</comment>
<protein>
    <recommendedName>
        <fullName evidence="1">Aspartyl/glutamyl-tRNA(Asn/Gln) amidotransferase subunit C</fullName>
        <shortName evidence="1">Asp/Glu-ADT subunit C</shortName>
        <ecNumber evidence="1">6.3.5.-</ecNumber>
    </recommendedName>
</protein>
<keyword evidence="1" id="KW-0648">Protein biosynthesis</keyword>
<dbReference type="EC" id="6.3.5.-" evidence="1"/>
<gene>
    <name evidence="1 2" type="primary">gatC</name>
    <name evidence="2" type="ORF">NCTC12475_01801</name>
</gene>
<dbReference type="GO" id="GO:0006450">
    <property type="term" value="P:regulation of translational fidelity"/>
    <property type="evidence" value="ECO:0007669"/>
    <property type="project" value="InterPro"/>
</dbReference>
<dbReference type="GeneID" id="93090439"/>
<comment type="catalytic activity">
    <reaction evidence="1">
        <text>L-aspartyl-tRNA(Asn) + L-glutamine + ATP + H2O = L-asparaginyl-tRNA(Asn) + L-glutamate + ADP + phosphate + 2 H(+)</text>
        <dbReference type="Rhea" id="RHEA:14513"/>
        <dbReference type="Rhea" id="RHEA-COMP:9674"/>
        <dbReference type="Rhea" id="RHEA-COMP:9677"/>
        <dbReference type="ChEBI" id="CHEBI:15377"/>
        <dbReference type="ChEBI" id="CHEBI:15378"/>
        <dbReference type="ChEBI" id="CHEBI:29985"/>
        <dbReference type="ChEBI" id="CHEBI:30616"/>
        <dbReference type="ChEBI" id="CHEBI:43474"/>
        <dbReference type="ChEBI" id="CHEBI:58359"/>
        <dbReference type="ChEBI" id="CHEBI:78515"/>
        <dbReference type="ChEBI" id="CHEBI:78516"/>
        <dbReference type="ChEBI" id="CHEBI:456216"/>
    </reaction>
</comment>
<dbReference type="Gene3D" id="1.10.20.60">
    <property type="entry name" value="Glu-tRNAGln amidotransferase C subunit, N-terminal domain"/>
    <property type="match status" value="1"/>
</dbReference>
<dbReference type="RefSeq" id="WP_089182288.1">
    <property type="nucleotide sequence ID" value="NZ_CP043427.1"/>
</dbReference>
<keyword evidence="2" id="KW-0808">Transferase</keyword>
<dbReference type="GO" id="GO:0016740">
    <property type="term" value="F:transferase activity"/>
    <property type="evidence" value="ECO:0007669"/>
    <property type="project" value="UniProtKB-KW"/>
</dbReference>
<dbReference type="InterPro" id="IPR036113">
    <property type="entry name" value="Asp/Glu-ADT_sf_sub_c"/>
</dbReference>